<proteinExistence type="inferred from homology"/>
<evidence type="ECO:0000256" key="4">
    <source>
        <dbReference type="ARBA" id="ARBA00023002"/>
    </source>
</evidence>
<dbReference type="AlphaFoldDB" id="A0AAW9DLF6"/>
<reference evidence="7 8" key="1">
    <citation type="submission" date="2023-11" db="EMBL/GenBank/DDBJ databases">
        <title>MicrobeMod: A computational toolkit for identifying prokaryotic methylation and restriction-modification with nanopore sequencing.</title>
        <authorList>
            <person name="Crits-Christoph A."/>
            <person name="Kang S.C."/>
            <person name="Lee H."/>
            <person name="Ostrov N."/>
        </authorList>
    </citation>
    <scope>NUCLEOTIDE SEQUENCE [LARGE SCALE GENOMIC DNA]</scope>
    <source>
        <strain evidence="7 8">DSMZ 700</strain>
    </source>
</reference>
<evidence type="ECO:0000256" key="3">
    <source>
        <dbReference type="ARBA" id="ARBA00022827"/>
    </source>
</evidence>
<evidence type="ECO:0000256" key="2">
    <source>
        <dbReference type="ARBA" id="ARBA00022630"/>
    </source>
</evidence>
<dbReference type="PANTHER" id="PTHR46056:SF12">
    <property type="entry name" value="LONG-CHAIN-ALCOHOL OXIDASE"/>
    <property type="match status" value="1"/>
</dbReference>
<gene>
    <name evidence="7" type="ORF">SIL87_03525</name>
</gene>
<comment type="similarity">
    <text evidence="1">Belongs to the GMC oxidoreductase family.</text>
</comment>
<dbReference type="GO" id="GO:0050660">
    <property type="term" value="F:flavin adenine dinucleotide binding"/>
    <property type="evidence" value="ECO:0007669"/>
    <property type="project" value="InterPro"/>
</dbReference>
<keyword evidence="3" id="KW-0274">FAD</keyword>
<dbReference type="EMBL" id="JAWXYB010000018">
    <property type="protein sequence ID" value="MDX5929830.1"/>
    <property type="molecule type" value="Genomic_DNA"/>
</dbReference>
<dbReference type="SUPFAM" id="SSF51905">
    <property type="entry name" value="FAD/NAD(P)-binding domain"/>
    <property type="match status" value="1"/>
</dbReference>
<dbReference type="Gene3D" id="3.50.50.60">
    <property type="entry name" value="FAD/NAD(P)-binding domain"/>
    <property type="match status" value="2"/>
</dbReference>
<evidence type="ECO:0000313" key="8">
    <source>
        <dbReference type="Proteomes" id="UP001279553"/>
    </source>
</evidence>
<evidence type="ECO:0000259" key="5">
    <source>
        <dbReference type="Pfam" id="PF00732"/>
    </source>
</evidence>
<evidence type="ECO:0000259" key="6">
    <source>
        <dbReference type="Pfam" id="PF05199"/>
    </source>
</evidence>
<dbReference type="InterPro" id="IPR036188">
    <property type="entry name" value="FAD/NAD-bd_sf"/>
</dbReference>
<dbReference type="GO" id="GO:0016614">
    <property type="term" value="F:oxidoreductase activity, acting on CH-OH group of donors"/>
    <property type="evidence" value="ECO:0007669"/>
    <property type="project" value="InterPro"/>
</dbReference>
<keyword evidence="4" id="KW-0560">Oxidoreductase</keyword>
<feature type="domain" description="Glucose-methanol-choline oxidoreductase N-terminal" evidence="5">
    <location>
        <begin position="201"/>
        <end position="308"/>
    </location>
</feature>
<dbReference type="Pfam" id="PF00732">
    <property type="entry name" value="GMC_oxred_N"/>
    <property type="match status" value="1"/>
</dbReference>
<feature type="domain" description="Glucose-methanol-choline oxidoreductase C-terminal" evidence="6">
    <location>
        <begin position="455"/>
        <end position="510"/>
    </location>
</feature>
<dbReference type="Proteomes" id="UP001279553">
    <property type="component" value="Unassembled WGS sequence"/>
</dbReference>
<evidence type="ECO:0000313" key="7">
    <source>
        <dbReference type="EMBL" id="MDX5929830.1"/>
    </source>
</evidence>
<sequence length="522" mass="57885">MTQDHYDVIVIGSGPGGASLAQRLAPTGKRILILERGGYLPRSQKNWDSQTVFVDGAYQTKDVWHNRKGDTFQPGLHYYVGGNSKVYGAALFRLRERDFETIVHKDGISPEWPLKYDVFEPYYAEAERLFHVHGKRGEDPNEPWSSGDFPYPAVTHETRIEELSASFTRDGLHPFHLPLGILLDEKDGKPTPTSTCIRCDAFDGFPCLLNGKADAQVMCIDPTLAMHPNVTLLTDAYVDTLETDPKGRSITGVNLVHQGVRQRLSADIVVSACGALSSALLFLRSANDAHPTGLANGSDQVGRNYMRHNQSVLMALLREPNDTVFQKTLAVSDYYFGADDWDYPLGLIQMCATSHPDQIRGESLPSWLSFLPEMPFETMARHSMDFWLSSEDLPRGENRITIDRGGKVFLDLVPNNMEAHHRLKKKLEAAMAKAGPNLAMLDRSLYFGKNIPVGGTAHQAGTLRFGTDPAQSVLDLDCKTHQIDNLYVADAGFFPSIGSVNPTLTIIANALRMADRIKERLG</sequence>
<name>A0AAW9DLF6_ACIAO</name>
<dbReference type="InterPro" id="IPR007867">
    <property type="entry name" value="GMC_OxRtase_C"/>
</dbReference>
<dbReference type="RefSeq" id="WP_319612822.1">
    <property type="nucleotide sequence ID" value="NZ_JAWXYB010000018.1"/>
</dbReference>
<keyword evidence="2" id="KW-0285">Flavoprotein</keyword>
<organism evidence="7 8">
    <name type="scientific">Acidiphilium acidophilum</name>
    <name type="common">Thiobacillus acidophilus</name>
    <dbReference type="NCBI Taxonomy" id="76588"/>
    <lineage>
        <taxon>Bacteria</taxon>
        <taxon>Pseudomonadati</taxon>
        <taxon>Pseudomonadota</taxon>
        <taxon>Alphaproteobacteria</taxon>
        <taxon>Acetobacterales</taxon>
        <taxon>Acidocellaceae</taxon>
        <taxon>Acidiphilium</taxon>
    </lineage>
</organism>
<comment type="caution">
    <text evidence="7">The sequence shown here is derived from an EMBL/GenBank/DDBJ whole genome shotgun (WGS) entry which is preliminary data.</text>
</comment>
<dbReference type="PANTHER" id="PTHR46056">
    <property type="entry name" value="LONG-CHAIN-ALCOHOL OXIDASE"/>
    <property type="match status" value="1"/>
</dbReference>
<dbReference type="PRINTS" id="PR00411">
    <property type="entry name" value="PNDRDTASEI"/>
</dbReference>
<protein>
    <submittedName>
        <fullName evidence="7">GMC family oxidoreductase</fullName>
    </submittedName>
</protein>
<dbReference type="Pfam" id="PF05199">
    <property type="entry name" value="GMC_oxred_C"/>
    <property type="match status" value="1"/>
</dbReference>
<accession>A0AAW9DLF6</accession>
<dbReference type="Pfam" id="PF13450">
    <property type="entry name" value="NAD_binding_8"/>
    <property type="match status" value="1"/>
</dbReference>
<evidence type="ECO:0000256" key="1">
    <source>
        <dbReference type="ARBA" id="ARBA00010790"/>
    </source>
</evidence>
<keyword evidence="8" id="KW-1185">Reference proteome</keyword>
<dbReference type="InterPro" id="IPR000172">
    <property type="entry name" value="GMC_OxRdtase_N"/>
</dbReference>